<evidence type="ECO:0008006" key="2">
    <source>
        <dbReference type="Google" id="ProtNLM"/>
    </source>
</evidence>
<gene>
    <name evidence="1" type="ORF">MNBD_GAMMA11-529</name>
</gene>
<dbReference type="AlphaFoldDB" id="A0A3B0X8K4"/>
<protein>
    <recommendedName>
        <fullName evidence="2">Cytochrome c family protein</fullName>
    </recommendedName>
</protein>
<reference evidence="1" key="1">
    <citation type="submission" date="2018-06" db="EMBL/GenBank/DDBJ databases">
        <authorList>
            <person name="Zhirakovskaya E."/>
        </authorList>
    </citation>
    <scope>NUCLEOTIDE SEQUENCE</scope>
</reference>
<accession>A0A3B0X8K4</accession>
<dbReference type="EMBL" id="UOFG01000097">
    <property type="protein sequence ID" value="VAW59782.1"/>
    <property type="molecule type" value="Genomic_DNA"/>
</dbReference>
<name>A0A3B0X8K4_9ZZZZ</name>
<evidence type="ECO:0000313" key="1">
    <source>
        <dbReference type="EMBL" id="VAW59782.1"/>
    </source>
</evidence>
<sequence length="566" mass="62001">MNKNLKKSTYLAIFLLLTSASSYSHTTADSGSAITSAELNSKQFNYPQDLKTGASQTQLSNYAWRLFIASMQQTSASLSSGNGRGASDKTHNFIDTGESPIISNPLVFESLYHRTEAYPYYVDNNKPASPIDQAPVYQTYYEADNSESSGKATVKIKGETTVTGANYVYLDETNQISQNFLYYKKSNAPDFPVLFMAKVNALETDYAFHQTAKPSTEKSWDFPDQTLEIKTAWRRISDIKKSDAHKYHHAKSSYWVANSKGIPTLKEDTFALIAIHIIQKTANYPEFIFTTFEHIDAVTRDKNQTIVDPAYKTEYNQLAYQSPNSEPHTATANGAYYINAPGQPDRKNKLSTYTLPPTGRISQNYTTVVQPNTIISEVNNVNNQVNTLIQSIDKNNIWANYRLKGVQAVPTSDSDTSNFYLANIVVESSQPGVQLFSGVLLYGGVPYGGSPENPDAVYLVNCRGDKGNSSCKFPIASYNHGMTLPVTYNNVSLNVVGGSHVPTPQYNMGGCQGCHGAAQQAGRDFSFLASGALGAGKELDSVPAADLTAKQKAAHNKAMAKSANSQ</sequence>
<organism evidence="1">
    <name type="scientific">hydrothermal vent metagenome</name>
    <dbReference type="NCBI Taxonomy" id="652676"/>
    <lineage>
        <taxon>unclassified sequences</taxon>
        <taxon>metagenomes</taxon>
        <taxon>ecological metagenomes</taxon>
    </lineage>
</organism>
<proteinExistence type="predicted"/>